<reference evidence="1" key="1">
    <citation type="submission" date="2014-09" db="EMBL/GenBank/DDBJ databases">
        <authorList>
            <person name="Magalhaes I.L.F."/>
            <person name="Oliveira U."/>
            <person name="Santos F.R."/>
            <person name="Vidigal T.H.D.A."/>
            <person name="Brescovit A.D."/>
            <person name="Santos A.J."/>
        </authorList>
    </citation>
    <scope>NUCLEOTIDE SEQUENCE</scope>
    <source>
        <tissue evidence="1">Shoot tissue taken approximately 20 cm above the soil surface</tissue>
    </source>
</reference>
<accession>A0A0A9F181</accession>
<sequence length="25" mass="2754">MQQIFTILSARSVTCDSKSFSFSGL</sequence>
<proteinExistence type="predicted"/>
<reference evidence="1" key="2">
    <citation type="journal article" date="2015" name="Data Brief">
        <title>Shoot transcriptome of the giant reed, Arundo donax.</title>
        <authorList>
            <person name="Barrero R.A."/>
            <person name="Guerrero F.D."/>
            <person name="Moolhuijzen P."/>
            <person name="Goolsby J.A."/>
            <person name="Tidwell J."/>
            <person name="Bellgard S.E."/>
            <person name="Bellgard M.I."/>
        </authorList>
    </citation>
    <scope>NUCLEOTIDE SEQUENCE</scope>
    <source>
        <tissue evidence="1">Shoot tissue taken approximately 20 cm above the soil surface</tissue>
    </source>
</reference>
<dbReference type="AlphaFoldDB" id="A0A0A9F181"/>
<evidence type="ECO:0000313" key="1">
    <source>
        <dbReference type="EMBL" id="JAE02038.1"/>
    </source>
</evidence>
<organism evidence="1">
    <name type="scientific">Arundo donax</name>
    <name type="common">Giant reed</name>
    <name type="synonym">Donax arundinaceus</name>
    <dbReference type="NCBI Taxonomy" id="35708"/>
    <lineage>
        <taxon>Eukaryota</taxon>
        <taxon>Viridiplantae</taxon>
        <taxon>Streptophyta</taxon>
        <taxon>Embryophyta</taxon>
        <taxon>Tracheophyta</taxon>
        <taxon>Spermatophyta</taxon>
        <taxon>Magnoliopsida</taxon>
        <taxon>Liliopsida</taxon>
        <taxon>Poales</taxon>
        <taxon>Poaceae</taxon>
        <taxon>PACMAD clade</taxon>
        <taxon>Arundinoideae</taxon>
        <taxon>Arundineae</taxon>
        <taxon>Arundo</taxon>
    </lineage>
</organism>
<dbReference type="EMBL" id="GBRH01195858">
    <property type="protein sequence ID" value="JAE02038.1"/>
    <property type="molecule type" value="Transcribed_RNA"/>
</dbReference>
<name>A0A0A9F181_ARUDO</name>
<protein>
    <submittedName>
        <fullName evidence="1">Uncharacterized protein</fullName>
    </submittedName>
</protein>